<keyword evidence="4" id="KW-1185">Reference proteome</keyword>
<gene>
    <name evidence="3" type="ORF">SAMN04487818_109120</name>
</gene>
<feature type="compositionally biased region" description="Basic and acidic residues" evidence="1">
    <location>
        <begin position="196"/>
        <end position="206"/>
    </location>
</feature>
<keyword evidence="2" id="KW-1133">Transmembrane helix</keyword>
<evidence type="ECO:0000256" key="2">
    <source>
        <dbReference type="SAM" id="Phobius"/>
    </source>
</evidence>
<protein>
    <recommendedName>
        <fullName evidence="5">Major Facilitator Superfamily protein</fullName>
    </recommendedName>
</protein>
<feature type="transmembrane region" description="Helical" evidence="2">
    <location>
        <begin position="15"/>
        <end position="34"/>
    </location>
</feature>
<evidence type="ECO:0008006" key="5">
    <source>
        <dbReference type="Google" id="ProtNLM"/>
    </source>
</evidence>
<proteinExistence type="predicted"/>
<evidence type="ECO:0000313" key="4">
    <source>
        <dbReference type="Proteomes" id="UP000199051"/>
    </source>
</evidence>
<dbReference type="Gene3D" id="1.20.1250.20">
    <property type="entry name" value="MFS general substrate transporter like domains"/>
    <property type="match status" value="1"/>
</dbReference>
<organism evidence="3 4">
    <name type="scientific">Actinokineospora terrae</name>
    <dbReference type="NCBI Taxonomy" id="155974"/>
    <lineage>
        <taxon>Bacteria</taxon>
        <taxon>Bacillati</taxon>
        <taxon>Actinomycetota</taxon>
        <taxon>Actinomycetes</taxon>
        <taxon>Pseudonocardiales</taxon>
        <taxon>Pseudonocardiaceae</taxon>
        <taxon>Actinokineospora</taxon>
    </lineage>
</organism>
<name>A0A1H9VV98_9PSEU</name>
<dbReference type="InterPro" id="IPR036259">
    <property type="entry name" value="MFS_trans_sf"/>
</dbReference>
<reference evidence="4" key="1">
    <citation type="submission" date="2016-10" db="EMBL/GenBank/DDBJ databases">
        <authorList>
            <person name="Varghese N."/>
            <person name="Submissions S."/>
        </authorList>
    </citation>
    <scope>NUCLEOTIDE SEQUENCE [LARGE SCALE GENOMIC DNA]</scope>
    <source>
        <strain evidence="4">DSM 44260</strain>
    </source>
</reference>
<evidence type="ECO:0000313" key="3">
    <source>
        <dbReference type="EMBL" id="SES25686.1"/>
    </source>
</evidence>
<evidence type="ECO:0000256" key="1">
    <source>
        <dbReference type="SAM" id="MobiDB-lite"/>
    </source>
</evidence>
<dbReference type="EMBL" id="FOGI01000009">
    <property type="protein sequence ID" value="SES25686.1"/>
    <property type="molecule type" value="Genomic_DNA"/>
</dbReference>
<feature type="compositionally biased region" description="Basic and acidic residues" evidence="1">
    <location>
        <begin position="152"/>
        <end position="166"/>
    </location>
</feature>
<dbReference type="SUPFAM" id="SSF103473">
    <property type="entry name" value="MFS general substrate transporter"/>
    <property type="match status" value="1"/>
</dbReference>
<sequence length="206" mass="20668">MEPLLAPAHVTADTSGLMLLVMLVAGVAGCVLVPPFAARKAVEPRVLQLTGLVTALACIALGFAPTAGIAASLPLGFLLLSALPVALAMVERADPATAGPVTSLIWMTGNAGGVVVSLAVGALLGSPVLAFALLAALGVGAALLARGLQHHEDDVPRPEGHHELARGGDAAVREQTGAPVTAAQDRRSQPDGLDGEEGHESPTERG</sequence>
<dbReference type="Proteomes" id="UP000199051">
    <property type="component" value="Unassembled WGS sequence"/>
</dbReference>
<keyword evidence="2" id="KW-0472">Membrane</keyword>
<feature type="transmembrane region" description="Helical" evidence="2">
    <location>
        <begin position="46"/>
        <end position="63"/>
    </location>
</feature>
<accession>A0A1H9VV98</accession>
<feature type="region of interest" description="Disordered" evidence="1">
    <location>
        <begin position="152"/>
        <end position="206"/>
    </location>
</feature>
<dbReference type="AlphaFoldDB" id="A0A1H9VV98"/>
<keyword evidence="2" id="KW-0812">Transmembrane</keyword>